<accession>A0A6G7WGG3</accession>
<dbReference type="Pfam" id="PF14088">
    <property type="entry name" value="DUF4268"/>
    <property type="match status" value="1"/>
</dbReference>
<sequence>MNELQSLSQIFQNKLFRIPDYQRGYAWQDSQLRDFWEDLINLQSDRNHYTGLLSMKVLSKDEAKKLDTDDKWLLDSGFRPYHIVDGQQRLTTFVILLNEIVEFIASLPENESKPDENIYLGYENLKDIKAKYICRKRPPEGFIITYLFGYENDNPSAEYLKHKIFGEKFGGTLKETYYTKNLLYAKRFFNKEITAFYEKGGMDGIAELYRKLTLRFMFNIHEIEDDYDVFVAFETMNNRGKRLTNLELLKNRLIYLTTLYDRSILDEINEAALREKINKAWKEVYYQLGRNENTPLSDDEFLRAHWIMYFSYSRKKGDDYIKFLLRKFSHKSIFMNFAENETPVEDDTIPVVVDDEDTDDPSDVQENEAVEMAPGFLAPKEIADYVNSLNETAEYWYYTYYPEECNTISKEEKVWIGRLNRIGIGYFRPLVAVSLIPSVGATAEERINFYKAVERFIFIDFRMAMYQSSYQSSEFYRNARKVYNNEMKLTEVAALLNEIADADAPSAIQVFVTKMNKRFISNDGFYSWRDLKYFLYEYEYSLVSQYKIEKLQWADLTKVVKDQVTVEHILPQTPTKAYWKNQFRQFTAEEIKTLSATLGNMLPLSQSINSRLQNDSFEEKKNRGYYNGSHSEIEVSKESDWDANKIYERGIKLLHFMEERWNFKFASQEQMEELLHISFVNDGRDIPPELIEEESSAEEIVVPSDISDDDLKLQFWTKALPVIVDAFGDNSTYSNVSPSTRSTLDGFVGIGGINLYCTMRLRKHTLSANIWIDVKNREKNKKIFDVMFARKDNIEKIVPYAIGWNRGVKRSSTVNVEIENVDFNDTGRWPELIDFLATTCVALKSELITACADELHAVIDGD</sequence>
<dbReference type="Pfam" id="PF03235">
    <property type="entry name" value="GmrSD_N"/>
    <property type="match status" value="1"/>
</dbReference>
<evidence type="ECO:0000259" key="3">
    <source>
        <dbReference type="Pfam" id="PF14088"/>
    </source>
</evidence>
<evidence type="ECO:0000259" key="1">
    <source>
        <dbReference type="Pfam" id="PF03235"/>
    </source>
</evidence>
<evidence type="ECO:0000313" key="4">
    <source>
        <dbReference type="EMBL" id="QIK51346.1"/>
    </source>
</evidence>
<dbReference type="PANTHER" id="PTHR35149:SF1">
    <property type="entry name" value="DUF5655 DOMAIN-CONTAINING PROTEIN"/>
    <property type="match status" value="1"/>
</dbReference>
<feature type="domain" description="DUF4268" evidence="3">
    <location>
        <begin position="711"/>
        <end position="845"/>
    </location>
</feature>
<dbReference type="RefSeq" id="WP_166062400.1">
    <property type="nucleotide sequence ID" value="NZ_CP049889.1"/>
</dbReference>
<dbReference type="InterPro" id="IPR011089">
    <property type="entry name" value="GmrSD_C"/>
</dbReference>
<organism evidence="4 5">
    <name type="scientific">Jeotgalibaca porci</name>
    <dbReference type="NCBI Taxonomy" id="1868793"/>
    <lineage>
        <taxon>Bacteria</taxon>
        <taxon>Bacillati</taxon>
        <taxon>Bacillota</taxon>
        <taxon>Bacilli</taxon>
        <taxon>Lactobacillales</taxon>
        <taxon>Carnobacteriaceae</taxon>
        <taxon>Jeotgalibaca</taxon>
    </lineage>
</organism>
<keyword evidence="5" id="KW-1185">Reference proteome</keyword>
<evidence type="ECO:0000259" key="2">
    <source>
        <dbReference type="Pfam" id="PF07510"/>
    </source>
</evidence>
<dbReference type="PANTHER" id="PTHR35149">
    <property type="entry name" value="SLL5132 PROTEIN"/>
    <property type="match status" value="1"/>
</dbReference>
<protein>
    <submittedName>
        <fullName evidence="4">DUF4268 domain-containing protein</fullName>
    </submittedName>
</protein>
<dbReference type="AlphaFoldDB" id="A0A6G7WGG3"/>
<dbReference type="InterPro" id="IPR025364">
    <property type="entry name" value="DUF4268"/>
</dbReference>
<dbReference type="KEGG" id="jpo:G7058_04310"/>
<name>A0A6G7WGG3_9LACT</name>
<evidence type="ECO:0000313" key="5">
    <source>
        <dbReference type="Proteomes" id="UP000501830"/>
    </source>
</evidence>
<dbReference type="GeneID" id="94552490"/>
<feature type="domain" description="GmrSD restriction endonucleases N-terminal" evidence="1">
    <location>
        <begin position="7"/>
        <end position="253"/>
    </location>
</feature>
<dbReference type="Proteomes" id="UP000501830">
    <property type="component" value="Chromosome"/>
</dbReference>
<dbReference type="EMBL" id="CP049889">
    <property type="protein sequence ID" value="QIK51346.1"/>
    <property type="molecule type" value="Genomic_DNA"/>
</dbReference>
<feature type="domain" description="GmrSD restriction endonucleases C-terminal" evidence="2">
    <location>
        <begin position="517"/>
        <end position="654"/>
    </location>
</feature>
<dbReference type="InterPro" id="IPR004919">
    <property type="entry name" value="GmrSD_N"/>
</dbReference>
<gene>
    <name evidence="4" type="ORF">G7058_04310</name>
</gene>
<dbReference type="Pfam" id="PF07510">
    <property type="entry name" value="GmrSD_C"/>
    <property type="match status" value="1"/>
</dbReference>
<proteinExistence type="predicted"/>
<reference evidence="4 5" key="1">
    <citation type="journal article" date="2017" name="Int. J. Syst. Evol. Microbiol.">
        <title>Jeotgalibaca porci sp. nov. and Jeotgalibaca arthritidis sp. nov., isolated from pigs, and emended description of the genus Jeotgalibaca.</title>
        <authorList>
            <person name="Zamora L."/>
            <person name="Perez-Sancho M."/>
            <person name="Dominguez L."/>
            <person name="Fernandez-Garayzabal J.F."/>
            <person name="Vela A.I."/>
        </authorList>
    </citation>
    <scope>NUCLEOTIDE SEQUENCE [LARGE SCALE GENOMIC DNA]</scope>
    <source>
        <strain evidence="4 5">CCUG 69148</strain>
    </source>
</reference>